<proteinExistence type="predicted"/>
<dbReference type="STRING" id="391625.PPSIR1_02451"/>
<keyword evidence="1" id="KW-0732">Signal</keyword>
<dbReference type="SMART" id="SM00028">
    <property type="entry name" value="TPR"/>
    <property type="match status" value="4"/>
</dbReference>
<name>A6G454_9BACT</name>
<dbReference type="InterPro" id="IPR019734">
    <property type="entry name" value="TPR_rpt"/>
</dbReference>
<dbReference type="RefSeq" id="WP_006971503.1">
    <property type="nucleotide sequence ID" value="NZ_ABCS01000020.1"/>
</dbReference>
<comment type="caution">
    <text evidence="2">The sequence shown here is derived from an EMBL/GenBank/DDBJ whole genome shotgun (WGS) entry which is preliminary data.</text>
</comment>
<gene>
    <name evidence="2" type="ORF">PPSIR1_02451</name>
</gene>
<dbReference type="AlphaFoldDB" id="A6G454"/>
<evidence type="ECO:0000313" key="3">
    <source>
        <dbReference type="Proteomes" id="UP000005801"/>
    </source>
</evidence>
<dbReference type="InterPro" id="IPR011990">
    <property type="entry name" value="TPR-like_helical_dom_sf"/>
</dbReference>
<dbReference type="OrthoDB" id="5511767at2"/>
<dbReference type="Gene3D" id="1.25.40.10">
    <property type="entry name" value="Tetratricopeptide repeat domain"/>
    <property type="match status" value="1"/>
</dbReference>
<evidence type="ECO:0000256" key="1">
    <source>
        <dbReference type="SAM" id="SignalP"/>
    </source>
</evidence>
<feature type="chain" id="PRO_5002697380" evidence="1">
    <location>
        <begin position="28"/>
        <end position="376"/>
    </location>
</feature>
<sequence length="376" mass="40922">MPSPTSRRRTSCDLGLALAAALGAAIALSCGGQESPEAAAQRRAARPEHSSPTTYVEALAMLDAEIREARSLAGIEPDDSTATARLVSWSDLELLARLCMRRARLSGNVKDWLAARDALDAALDLAPEGGGPTLTRAELALALHQLDDAERWLATARRAPLHSAGALERMEAIEAELARGRSDHEGAAQRYGVGLPFAPEPPPEGEGAPAAEALRAAREGLLRREAGDYDGARAAFDRALARMRAGSTPRHQQTLAWLALQRGLVEWETGNPKEALRYYQGAHAAFPDWWLVTEHRAEAHAALGEHHEAISLYRQALDHSHQPELMDALAALLQQHPDLQISEGEAGHWRRLSKTTQIERERVLPELARAHDHTRG</sequence>
<feature type="signal peptide" evidence="1">
    <location>
        <begin position="1"/>
        <end position="27"/>
    </location>
</feature>
<dbReference type="EMBL" id="ABCS01000020">
    <property type="protein sequence ID" value="EDM79377.1"/>
    <property type="molecule type" value="Genomic_DNA"/>
</dbReference>
<keyword evidence="3" id="KW-1185">Reference proteome</keyword>
<evidence type="ECO:0000313" key="2">
    <source>
        <dbReference type="EMBL" id="EDM79377.1"/>
    </source>
</evidence>
<reference evidence="2 3" key="1">
    <citation type="submission" date="2007-06" db="EMBL/GenBank/DDBJ databases">
        <authorList>
            <person name="Shimkets L."/>
            <person name="Ferriera S."/>
            <person name="Johnson J."/>
            <person name="Kravitz S."/>
            <person name="Beeson K."/>
            <person name="Sutton G."/>
            <person name="Rogers Y.-H."/>
            <person name="Friedman R."/>
            <person name="Frazier M."/>
            <person name="Venter J.C."/>
        </authorList>
    </citation>
    <scope>NUCLEOTIDE SEQUENCE [LARGE SCALE GENOMIC DNA]</scope>
    <source>
        <strain evidence="2 3">SIR-1</strain>
    </source>
</reference>
<dbReference type="Proteomes" id="UP000005801">
    <property type="component" value="Unassembled WGS sequence"/>
</dbReference>
<protein>
    <submittedName>
        <fullName evidence="2">Uncharacterized protein</fullName>
    </submittedName>
</protein>
<organism evidence="2 3">
    <name type="scientific">Plesiocystis pacifica SIR-1</name>
    <dbReference type="NCBI Taxonomy" id="391625"/>
    <lineage>
        <taxon>Bacteria</taxon>
        <taxon>Pseudomonadati</taxon>
        <taxon>Myxococcota</taxon>
        <taxon>Polyangia</taxon>
        <taxon>Nannocystales</taxon>
        <taxon>Nannocystaceae</taxon>
        <taxon>Plesiocystis</taxon>
    </lineage>
</organism>
<dbReference type="PROSITE" id="PS51257">
    <property type="entry name" value="PROKAR_LIPOPROTEIN"/>
    <property type="match status" value="1"/>
</dbReference>
<dbReference type="SUPFAM" id="SSF48452">
    <property type="entry name" value="TPR-like"/>
    <property type="match status" value="1"/>
</dbReference>
<accession>A6G454</accession>